<evidence type="ECO:0000256" key="7">
    <source>
        <dbReference type="SAM" id="MobiDB-lite"/>
    </source>
</evidence>
<feature type="region of interest" description="Disordered" evidence="7">
    <location>
        <begin position="30"/>
        <end position="75"/>
    </location>
</feature>
<accession>A0A1D2MVE0</accession>
<dbReference type="GO" id="GO:0008270">
    <property type="term" value="F:zinc ion binding"/>
    <property type="evidence" value="ECO:0007669"/>
    <property type="project" value="UniProtKB-KW"/>
</dbReference>
<evidence type="ECO:0000256" key="4">
    <source>
        <dbReference type="ARBA" id="ARBA00022833"/>
    </source>
</evidence>
<keyword evidence="4" id="KW-0862">Zinc</keyword>
<evidence type="ECO:0000256" key="2">
    <source>
        <dbReference type="ARBA" id="ARBA00022737"/>
    </source>
</evidence>
<dbReference type="Proteomes" id="UP000094527">
    <property type="component" value="Unassembled WGS sequence"/>
</dbReference>
<dbReference type="PROSITE" id="PS00028">
    <property type="entry name" value="ZINC_FINGER_C2H2_1"/>
    <property type="match status" value="1"/>
</dbReference>
<dbReference type="PROSITE" id="PS50157">
    <property type="entry name" value="ZINC_FINGER_C2H2_2"/>
    <property type="match status" value="1"/>
</dbReference>
<protein>
    <submittedName>
        <fullName evidence="9">Putative zinc finger protein</fullName>
    </submittedName>
</protein>
<dbReference type="InterPro" id="IPR036236">
    <property type="entry name" value="Znf_C2H2_sf"/>
</dbReference>
<dbReference type="PANTHER" id="PTHR23235:SF142">
    <property type="entry name" value="ZINC FINGER PROTEIN 384"/>
    <property type="match status" value="1"/>
</dbReference>
<reference evidence="9 10" key="1">
    <citation type="journal article" date="2016" name="Genome Biol. Evol.">
        <title>Gene Family Evolution Reflects Adaptation to Soil Environmental Stressors in the Genome of the Collembolan Orchesella cincta.</title>
        <authorList>
            <person name="Faddeeva-Vakhrusheva A."/>
            <person name="Derks M.F."/>
            <person name="Anvar S.Y."/>
            <person name="Agamennone V."/>
            <person name="Suring W."/>
            <person name="Smit S."/>
            <person name="van Straalen N.M."/>
            <person name="Roelofs D."/>
        </authorList>
    </citation>
    <scope>NUCLEOTIDE SEQUENCE [LARGE SCALE GENOMIC DNA]</scope>
    <source>
        <tissue evidence="9">Mixed pool</tissue>
    </source>
</reference>
<gene>
    <name evidence="9" type="ORF">Ocin01_09632</name>
</gene>
<dbReference type="GO" id="GO:0000978">
    <property type="term" value="F:RNA polymerase II cis-regulatory region sequence-specific DNA binding"/>
    <property type="evidence" value="ECO:0007669"/>
    <property type="project" value="TreeGrafter"/>
</dbReference>
<dbReference type="GO" id="GO:0000981">
    <property type="term" value="F:DNA-binding transcription factor activity, RNA polymerase II-specific"/>
    <property type="evidence" value="ECO:0007669"/>
    <property type="project" value="TreeGrafter"/>
</dbReference>
<dbReference type="InterPro" id="IPR013087">
    <property type="entry name" value="Znf_C2H2_type"/>
</dbReference>
<feature type="domain" description="C2H2-type" evidence="8">
    <location>
        <begin position="14"/>
        <end position="41"/>
    </location>
</feature>
<dbReference type="STRING" id="48709.A0A1D2MVE0"/>
<dbReference type="EMBL" id="LJIJ01000476">
    <property type="protein sequence ID" value="ODM97057.1"/>
    <property type="molecule type" value="Genomic_DNA"/>
</dbReference>
<evidence type="ECO:0000256" key="5">
    <source>
        <dbReference type="ARBA" id="ARBA00023242"/>
    </source>
</evidence>
<dbReference type="OrthoDB" id="10261408at2759"/>
<keyword evidence="3 6" id="KW-0863">Zinc-finger</keyword>
<keyword evidence="2" id="KW-0677">Repeat</keyword>
<name>A0A1D2MVE0_ORCCI</name>
<feature type="compositionally biased region" description="Gly residues" evidence="7">
    <location>
        <begin position="40"/>
        <end position="69"/>
    </location>
</feature>
<keyword evidence="5" id="KW-0539">Nucleus</keyword>
<comment type="caution">
    <text evidence="9">The sequence shown here is derived from an EMBL/GenBank/DDBJ whole genome shotgun (WGS) entry which is preliminary data.</text>
</comment>
<evidence type="ECO:0000256" key="6">
    <source>
        <dbReference type="PROSITE-ProRule" id="PRU00042"/>
    </source>
</evidence>
<evidence type="ECO:0000256" key="3">
    <source>
        <dbReference type="ARBA" id="ARBA00022771"/>
    </source>
</evidence>
<evidence type="ECO:0000313" key="10">
    <source>
        <dbReference type="Proteomes" id="UP000094527"/>
    </source>
</evidence>
<dbReference type="Gene3D" id="3.30.160.60">
    <property type="entry name" value="Classic Zinc Finger"/>
    <property type="match status" value="1"/>
</dbReference>
<proteinExistence type="predicted"/>
<evidence type="ECO:0000256" key="1">
    <source>
        <dbReference type="ARBA" id="ARBA00022723"/>
    </source>
</evidence>
<keyword evidence="10" id="KW-1185">Reference proteome</keyword>
<evidence type="ECO:0000313" key="9">
    <source>
        <dbReference type="EMBL" id="ODM97057.1"/>
    </source>
</evidence>
<dbReference type="SUPFAM" id="SSF57667">
    <property type="entry name" value="beta-beta-alpha zinc fingers"/>
    <property type="match status" value="1"/>
</dbReference>
<organism evidence="9 10">
    <name type="scientific">Orchesella cincta</name>
    <name type="common">Springtail</name>
    <name type="synonym">Podura cincta</name>
    <dbReference type="NCBI Taxonomy" id="48709"/>
    <lineage>
        <taxon>Eukaryota</taxon>
        <taxon>Metazoa</taxon>
        <taxon>Ecdysozoa</taxon>
        <taxon>Arthropoda</taxon>
        <taxon>Hexapoda</taxon>
        <taxon>Collembola</taxon>
        <taxon>Entomobryomorpha</taxon>
        <taxon>Entomobryoidea</taxon>
        <taxon>Orchesellidae</taxon>
        <taxon>Orchesellinae</taxon>
        <taxon>Orchesella</taxon>
    </lineage>
</organism>
<dbReference type="PANTHER" id="PTHR23235">
    <property type="entry name" value="KRUEPPEL-LIKE TRANSCRIPTION FACTOR"/>
    <property type="match status" value="1"/>
</dbReference>
<dbReference type="AlphaFoldDB" id="A0A1D2MVE0"/>
<sequence>MKDHARVHTGERPFRCGLCGKTFSRSTILKAHEKTHFPKGAGGNGQPQPGEGGGGGSNGSSSATGGGAGATSFKL</sequence>
<keyword evidence="1" id="KW-0479">Metal-binding</keyword>
<evidence type="ECO:0000259" key="8">
    <source>
        <dbReference type="PROSITE" id="PS50157"/>
    </source>
</evidence>
<dbReference type="FunFam" id="3.30.160.60:FF:000290">
    <property type="entry name" value="Zinc finger protein 697 isoform X1"/>
    <property type="match status" value="1"/>
</dbReference>